<dbReference type="HAMAP" id="MF_00267">
    <property type="entry name" value="MinC"/>
    <property type="match status" value="1"/>
</dbReference>
<keyword evidence="3 6" id="KW-0717">Septation</keyword>
<proteinExistence type="inferred from homology"/>
<evidence type="ECO:0000256" key="1">
    <source>
        <dbReference type="ARBA" id="ARBA00006291"/>
    </source>
</evidence>
<gene>
    <name evidence="6" type="primary">minC</name>
    <name evidence="8" type="ORF">SAMN02745172_04129</name>
</gene>
<dbReference type="PANTHER" id="PTHR34108">
    <property type="entry name" value="SEPTUM SITE-DETERMINING PROTEIN MINC"/>
    <property type="match status" value="1"/>
</dbReference>
<keyword evidence="9" id="KW-1185">Reference proteome</keyword>
<dbReference type="STRING" id="1123029.SAMN02745172_04129"/>
<sequence>MTIAIRQPRLPIRFRGRSYLALVLTPEEPTEAWFAGLDAWSAQSPGFFRTRPVVLDVSAVAKGRSDVEALVAGFAERGVRLVGIEGAKPSWVTPEMPPLFTGGKVVDPDKLTDCADEKAVAEAPPEPAPIPQPVRDMPRIEPASRQEAASLLIEEPVRSGASVFFPQGDVTVLGSVASGAEVVAGGSIHVYGTLRGRAIAGCGGNPKARIFCRKMEAELLAIDGLYKTTEDLARDLRGKPVQAWLEGDAMKVAALG</sequence>
<comment type="subunit">
    <text evidence="6">Interacts with MinD and FtsZ.</text>
</comment>
<dbReference type="InterPro" id="IPR005526">
    <property type="entry name" value="Septum_form_inhib_MinC_C"/>
</dbReference>
<evidence type="ECO:0000256" key="6">
    <source>
        <dbReference type="HAMAP-Rule" id="MF_00267"/>
    </source>
</evidence>
<comment type="similarity">
    <text evidence="1 6">Belongs to the MinC family.</text>
</comment>
<dbReference type="Proteomes" id="UP000186406">
    <property type="component" value="Unassembled WGS sequence"/>
</dbReference>
<dbReference type="Gene3D" id="2.160.20.70">
    <property type="match status" value="1"/>
</dbReference>
<evidence type="ECO:0000256" key="3">
    <source>
        <dbReference type="ARBA" id="ARBA00023210"/>
    </source>
</evidence>
<dbReference type="Gene3D" id="3.30.70.260">
    <property type="match status" value="1"/>
</dbReference>
<keyword evidence="2 6" id="KW-0132">Cell division</keyword>
<name>A0A1M7ZRA8_9HYPH</name>
<dbReference type="InterPro" id="IPR036145">
    <property type="entry name" value="MinC_C_sf"/>
</dbReference>
<dbReference type="PANTHER" id="PTHR34108:SF1">
    <property type="entry name" value="SEPTUM SITE-DETERMINING PROTEIN MINC"/>
    <property type="match status" value="1"/>
</dbReference>
<protein>
    <recommendedName>
        <fullName evidence="6">Probable septum site-determining protein MinC</fullName>
    </recommendedName>
</protein>
<organism evidence="8 9">
    <name type="scientific">Pseudoxanthobacter soli DSM 19599</name>
    <dbReference type="NCBI Taxonomy" id="1123029"/>
    <lineage>
        <taxon>Bacteria</taxon>
        <taxon>Pseudomonadati</taxon>
        <taxon>Pseudomonadota</taxon>
        <taxon>Alphaproteobacteria</taxon>
        <taxon>Hyphomicrobiales</taxon>
        <taxon>Segnochrobactraceae</taxon>
        <taxon>Pseudoxanthobacter</taxon>
    </lineage>
</organism>
<evidence type="ECO:0000256" key="4">
    <source>
        <dbReference type="ARBA" id="ARBA00023306"/>
    </source>
</evidence>
<dbReference type="InterPro" id="IPR016098">
    <property type="entry name" value="CAP/MinC_C"/>
</dbReference>
<comment type="function">
    <text evidence="5 6">Cell division inhibitor that blocks the formation of polar Z ring septums. Rapidly oscillates between the poles of the cell to destabilize FtsZ filaments that have formed before they mature into polar Z rings. Prevents FtsZ polymerization.</text>
</comment>
<dbReference type="AlphaFoldDB" id="A0A1M7ZRA8"/>
<evidence type="ECO:0000313" key="8">
    <source>
        <dbReference type="EMBL" id="SHO67448.1"/>
    </source>
</evidence>
<dbReference type="GO" id="GO:1901891">
    <property type="term" value="P:regulation of cell septum assembly"/>
    <property type="evidence" value="ECO:0007669"/>
    <property type="project" value="InterPro"/>
</dbReference>
<evidence type="ECO:0000259" key="7">
    <source>
        <dbReference type="Pfam" id="PF03775"/>
    </source>
</evidence>
<evidence type="ECO:0000256" key="2">
    <source>
        <dbReference type="ARBA" id="ARBA00022618"/>
    </source>
</evidence>
<dbReference type="SUPFAM" id="SSF63848">
    <property type="entry name" value="Cell-division inhibitor MinC, C-terminal domain"/>
    <property type="match status" value="1"/>
</dbReference>
<reference evidence="8 9" key="1">
    <citation type="submission" date="2016-12" db="EMBL/GenBank/DDBJ databases">
        <authorList>
            <person name="Song W.-J."/>
            <person name="Kurnit D.M."/>
        </authorList>
    </citation>
    <scope>NUCLEOTIDE SEQUENCE [LARGE SCALE GENOMIC DNA]</scope>
    <source>
        <strain evidence="8 9">DSM 19599</strain>
    </source>
</reference>
<keyword evidence="4 6" id="KW-0131">Cell cycle</keyword>
<accession>A0A1M7ZRA8</accession>
<evidence type="ECO:0000313" key="9">
    <source>
        <dbReference type="Proteomes" id="UP000186406"/>
    </source>
</evidence>
<dbReference type="Pfam" id="PF03775">
    <property type="entry name" value="MinC_C"/>
    <property type="match status" value="1"/>
</dbReference>
<dbReference type="GO" id="GO:0000902">
    <property type="term" value="P:cell morphogenesis"/>
    <property type="evidence" value="ECO:0007669"/>
    <property type="project" value="InterPro"/>
</dbReference>
<dbReference type="NCBIfam" id="TIGR01222">
    <property type="entry name" value="minC"/>
    <property type="match status" value="1"/>
</dbReference>
<dbReference type="EMBL" id="FRXO01000014">
    <property type="protein sequence ID" value="SHO67448.1"/>
    <property type="molecule type" value="Genomic_DNA"/>
</dbReference>
<evidence type="ECO:0000256" key="5">
    <source>
        <dbReference type="ARBA" id="ARBA00025606"/>
    </source>
</evidence>
<dbReference type="GO" id="GO:0000917">
    <property type="term" value="P:division septum assembly"/>
    <property type="evidence" value="ECO:0007669"/>
    <property type="project" value="UniProtKB-KW"/>
</dbReference>
<feature type="domain" description="Septum formation inhibitor MinC C-terminal" evidence="7">
    <location>
        <begin position="153"/>
        <end position="252"/>
    </location>
</feature>
<dbReference type="InterPro" id="IPR013033">
    <property type="entry name" value="MinC"/>
</dbReference>